<organism evidence="3">
    <name type="scientific">groundwater metagenome</name>
    <dbReference type="NCBI Taxonomy" id="717931"/>
    <lineage>
        <taxon>unclassified sequences</taxon>
        <taxon>metagenomes</taxon>
        <taxon>ecological metagenomes</taxon>
    </lineage>
</organism>
<dbReference type="Pfam" id="PF01408">
    <property type="entry name" value="GFO_IDH_MocA"/>
    <property type="match status" value="1"/>
</dbReference>
<dbReference type="InterPro" id="IPR000683">
    <property type="entry name" value="Gfo/Idh/MocA-like_OxRdtase_N"/>
</dbReference>
<evidence type="ECO:0000259" key="2">
    <source>
        <dbReference type="Pfam" id="PF22725"/>
    </source>
</evidence>
<dbReference type="InterPro" id="IPR051450">
    <property type="entry name" value="Gfo/Idh/MocA_Oxidoreductases"/>
</dbReference>
<dbReference type="InterPro" id="IPR036291">
    <property type="entry name" value="NAD(P)-bd_dom_sf"/>
</dbReference>
<dbReference type="Pfam" id="PF22725">
    <property type="entry name" value="GFO_IDH_MocA_C3"/>
    <property type="match status" value="1"/>
</dbReference>
<accession>A0A098EBK7</accession>
<dbReference type="EMBL" id="CCXY01000314">
    <property type="protein sequence ID" value="CEG13382.1"/>
    <property type="molecule type" value="Genomic_DNA"/>
</dbReference>
<evidence type="ECO:0000259" key="1">
    <source>
        <dbReference type="Pfam" id="PF01408"/>
    </source>
</evidence>
<dbReference type="GO" id="GO:0000166">
    <property type="term" value="F:nucleotide binding"/>
    <property type="evidence" value="ECO:0007669"/>
    <property type="project" value="InterPro"/>
</dbReference>
<gene>
    <name evidence="3" type="primary">CbaC</name>
    <name evidence="3" type="ORF">MSIBF_A3810003</name>
</gene>
<protein>
    <submittedName>
        <fullName evidence="3">Similar to 1-carboxy-3-chloro-3,4-dihydroxycyclohexa-1, 5-diene dehydrogenase</fullName>
    </submittedName>
</protein>
<dbReference type="AlphaFoldDB" id="A0A098EBK7"/>
<evidence type="ECO:0000313" key="3">
    <source>
        <dbReference type="EMBL" id="CEG13382.1"/>
    </source>
</evidence>
<name>A0A098EBK7_9ZZZZ</name>
<dbReference type="PANTHER" id="PTHR43377">
    <property type="entry name" value="BILIVERDIN REDUCTASE A"/>
    <property type="match status" value="1"/>
</dbReference>
<dbReference type="Gene3D" id="3.30.360.10">
    <property type="entry name" value="Dihydrodipicolinate Reductase, domain 2"/>
    <property type="match status" value="1"/>
</dbReference>
<dbReference type="InterPro" id="IPR055170">
    <property type="entry name" value="GFO_IDH_MocA-like_dom"/>
</dbReference>
<feature type="domain" description="Gfo/Idh/MocA-like oxidoreductase N-terminal" evidence="1">
    <location>
        <begin position="4"/>
        <end position="120"/>
    </location>
</feature>
<dbReference type="SUPFAM" id="SSF55347">
    <property type="entry name" value="Glyceraldehyde-3-phosphate dehydrogenase-like, C-terminal domain"/>
    <property type="match status" value="1"/>
</dbReference>
<dbReference type="SUPFAM" id="SSF51735">
    <property type="entry name" value="NAD(P)-binding Rossmann-fold domains"/>
    <property type="match status" value="1"/>
</dbReference>
<reference evidence="3" key="1">
    <citation type="submission" date="2014-09" db="EMBL/GenBank/DDBJ databases">
        <authorList>
            <person name="Probst J Alexander"/>
        </authorList>
    </citation>
    <scope>NUCLEOTIDE SEQUENCE</scope>
</reference>
<sequence>MEKIKVAVIGAGNMGKNHIRIYSEMNNVELIGVVDLNDKIGKEIANKFNTNYFSDYKEVVDKVNAVSIVVPTKFHYGIAKEFLNSGVDVLIEKPITINLNEADEIIGLADKNKLILQVGHVERFNPAIIELSKYIKPDEIISIDASRIGPFGARITDSGVVLDLMIHDIDIILSLMKDEIASINAYGRNIKGNYADYAAASIKFKNGIIANLTASRITQRRQRTLKITETEKYMKVDYMNKILEIYRQSQAKYVTNDNDVKFIYSDVVERPYISQEEPLKLELQSFVECVKSRKNPVVDGIAGRKALDVALKILDEIDKNK</sequence>
<proteinExistence type="predicted"/>
<dbReference type="Gene3D" id="3.40.50.720">
    <property type="entry name" value="NAD(P)-binding Rossmann-like Domain"/>
    <property type="match status" value="1"/>
</dbReference>
<feature type="domain" description="GFO/IDH/MocA-like oxidoreductase" evidence="2">
    <location>
        <begin position="157"/>
        <end position="228"/>
    </location>
</feature>
<dbReference type="PANTHER" id="PTHR43377:SF1">
    <property type="entry name" value="BILIVERDIN REDUCTASE A"/>
    <property type="match status" value="1"/>
</dbReference>